<dbReference type="InterPro" id="IPR029058">
    <property type="entry name" value="AB_hydrolase_fold"/>
</dbReference>
<gene>
    <name evidence="2" type="ORF">B0T26DRAFT_655515</name>
</gene>
<evidence type="ECO:0000313" key="2">
    <source>
        <dbReference type="EMBL" id="KAK0707146.1"/>
    </source>
</evidence>
<keyword evidence="3" id="KW-1185">Reference proteome</keyword>
<dbReference type="InterPro" id="IPR009081">
    <property type="entry name" value="PP-bd_ACP"/>
</dbReference>
<dbReference type="RefSeq" id="XP_060292240.1">
    <property type="nucleotide sequence ID" value="XM_060438634.1"/>
</dbReference>
<dbReference type="SUPFAM" id="SSF53474">
    <property type="entry name" value="alpha/beta-Hydrolases"/>
    <property type="match status" value="1"/>
</dbReference>
<reference evidence="2" key="1">
    <citation type="submission" date="2023-06" db="EMBL/GenBank/DDBJ databases">
        <title>Genome-scale phylogeny and comparative genomics of the fungal order Sordariales.</title>
        <authorList>
            <consortium name="Lawrence Berkeley National Laboratory"/>
            <person name="Hensen N."/>
            <person name="Bonometti L."/>
            <person name="Westerberg I."/>
            <person name="Brannstrom I.O."/>
            <person name="Guillou S."/>
            <person name="Cros-Aarteil S."/>
            <person name="Calhoun S."/>
            <person name="Haridas S."/>
            <person name="Kuo A."/>
            <person name="Mondo S."/>
            <person name="Pangilinan J."/>
            <person name="Riley R."/>
            <person name="LaButti K."/>
            <person name="Andreopoulos B."/>
            <person name="Lipzen A."/>
            <person name="Chen C."/>
            <person name="Yanf M."/>
            <person name="Daum C."/>
            <person name="Ng V."/>
            <person name="Clum A."/>
            <person name="Steindorff A."/>
            <person name="Ohm R."/>
            <person name="Martin F."/>
            <person name="Silar P."/>
            <person name="Natvig D."/>
            <person name="Lalanne C."/>
            <person name="Gautier V."/>
            <person name="Ament-velasquez S.L."/>
            <person name="Kruys A."/>
            <person name="Hutchinson M.I."/>
            <person name="Powell A.J."/>
            <person name="Barry K."/>
            <person name="Miller A.N."/>
            <person name="Grigoriev I.V."/>
            <person name="Debuchy R."/>
            <person name="Gladieux P."/>
            <person name="Thoren M.H."/>
            <person name="Johannesson H."/>
        </authorList>
    </citation>
    <scope>NUCLEOTIDE SEQUENCE</scope>
    <source>
        <strain evidence="2">SMH2392-1A</strain>
    </source>
</reference>
<dbReference type="InterPro" id="IPR020845">
    <property type="entry name" value="AMP-binding_CS"/>
</dbReference>
<dbReference type="InterPro" id="IPR001031">
    <property type="entry name" value="Thioesterase"/>
</dbReference>
<organism evidence="2 3">
    <name type="scientific">Lasiosphaeria miniovina</name>
    <dbReference type="NCBI Taxonomy" id="1954250"/>
    <lineage>
        <taxon>Eukaryota</taxon>
        <taxon>Fungi</taxon>
        <taxon>Dikarya</taxon>
        <taxon>Ascomycota</taxon>
        <taxon>Pezizomycotina</taxon>
        <taxon>Sordariomycetes</taxon>
        <taxon>Sordariomycetidae</taxon>
        <taxon>Sordariales</taxon>
        <taxon>Lasiosphaeriaceae</taxon>
        <taxon>Lasiosphaeria</taxon>
    </lineage>
</organism>
<dbReference type="InterPro" id="IPR042099">
    <property type="entry name" value="ANL_N_sf"/>
</dbReference>
<dbReference type="GeneID" id="85321904"/>
<dbReference type="PANTHER" id="PTHR24096:SF267">
    <property type="entry name" value="MALONATE--COA LIGASE ACSF3, MITOCHONDRIAL"/>
    <property type="match status" value="1"/>
</dbReference>
<sequence length="965" mass="102467">MVLQDLLRERAASGPSSGKLLLYPRSGTVPNKISYSALHAEASLRSDALRSLGGFHRASPVLLHLEDHWDAILWFWAVLLADGLPVLSSPFSNVDEHRLQHIQGLAVLLQSPLCITRARALPLTYGNKKVNGINGVNGVNGTNGIGDSNGPDGHCAPPPGLAMLMLTSGSTGNAKAVQLTHAQVLAAVAGKASVRPLPASGTLLNWIGLDHVASLVEIHLQALWLGADQVHAYASDVVSEPVRFLDLLSEHRVARSFAPNFFLARLVGAVAAGTTDDEESGQQDKKRWDLSGLVALASGGEANDTATCVAAAALLSGLGAPPDVLTPGFGMTETCAGAIFNLACPAYEVEHDSAVAALGRCMPGIEMRITTTNPERRRVAVPGEVGDLEVRGPVVFKGYYRNAPASAAAFTPDGWFRTEDQAALDAGGNLRLAGRVKDVVNINGVKLLAADVQTAVERAVSGLAVARVVLFASRAPGMPTEQVTVAVVPRAWPTPTRERAAAEEAVVQACVLSTASRPLVFVLGEASVALLPTSALGKISRAKMRTLFEQGVFAADVELHAEALDELAAAKQREAAADTTPASEAETLLLQDIAAIAAGGSTAPPPTLSVDTPVFSLGFTSMDLIRLKHRLDTRLGISVPVITLMKHPTARLDSTYDPVATLDSTYDPVATLDSMYDPVVTLAATGHRTPLWLVHPGVGEVLVFLNLSVRMGALERHSRPTYALRARGFEPGQSSFGSIGEAVETYVGAVRRVQPRGPYALAGYSFGTMLAFEMAKVLTGPRFGDEVRFVGSLNLPPHIKHRMRQLSWNMCLLHLAYFLGLTTEERADAAEADSDDGSRFRGLSRAAALEQVVAEAGAPKLAELGLTRDALARWADVAFGLQSMAVDYEPLGSVAALDVFYAIPLRAVAKSREEWLAVHLARWADFCTEKVRFHPVAGEHYTMIGPDHVDTFAHTLAAALAARGL</sequence>
<protein>
    <submittedName>
        <fullName evidence="2">Acyl-protein synthetase</fullName>
    </submittedName>
</protein>
<dbReference type="Gene3D" id="3.40.50.12780">
    <property type="entry name" value="N-terminal domain of ligase-like"/>
    <property type="match status" value="1"/>
</dbReference>
<dbReference type="Gene3D" id="3.30.300.30">
    <property type="match status" value="1"/>
</dbReference>
<evidence type="ECO:0000313" key="3">
    <source>
        <dbReference type="Proteomes" id="UP001172101"/>
    </source>
</evidence>
<dbReference type="GO" id="GO:0006633">
    <property type="term" value="P:fatty acid biosynthetic process"/>
    <property type="evidence" value="ECO:0007669"/>
    <property type="project" value="TreeGrafter"/>
</dbReference>
<dbReference type="InterPro" id="IPR036736">
    <property type="entry name" value="ACP-like_sf"/>
</dbReference>
<dbReference type="SUPFAM" id="SSF56801">
    <property type="entry name" value="Acetyl-CoA synthetase-like"/>
    <property type="match status" value="1"/>
</dbReference>
<dbReference type="GO" id="GO:0031957">
    <property type="term" value="F:very long-chain fatty acid-CoA ligase activity"/>
    <property type="evidence" value="ECO:0007669"/>
    <property type="project" value="TreeGrafter"/>
</dbReference>
<dbReference type="PROSITE" id="PS50075">
    <property type="entry name" value="CARRIER"/>
    <property type="match status" value="1"/>
</dbReference>
<dbReference type="SUPFAM" id="SSF47336">
    <property type="entry name" value="ACP-like"/>
    <property type="match status" value="1"/>
</dbReference>
<dbReference type="Proteomes" id="UP001172101">
    <property type="component" value="Unassembled WGS sequence"/>
</dbReference>
<accession>A0AA40A0M4</accession>
<proteinExistence type="predicted"/>
<evidence type="ECO:0000259" key="1">
    <source>
        <dbReference type="PROSITE" id="PS50075"/>
    </source>
</evidence>
<dbReference type="Pfam" id="PF00501">
    <property type="entry name" value="AMP-binding"/>
    <property type="match status" value="1"/>
</dbReference>
<dbReference type="Pfam" id="PF00550">
    <property type="entry name" value="PP-binding"/>
    <property type="match status" value="1"/>
</dbReference>
<dbReference type="Gene3D" id="1.10.1200.10">
    <property type="entry name" value="ACP-like"/>
    <property type="match status" value="1"/>
</dbReference>
<dbReference type="AlphaFoldDB" id="A0AA40A0M4"/>
<comment type="caution">
    <text evidence="2">The sequence shown here is derived from an EMBL/GenBank/DDBJ whole genome shotgun (WGS) entry which is preliminary data.</text>
</comment>
<dbReference type="InterPro" id="IPR000873">
    <property type="entry name" value="AMP-dep_synth/lig_dom"/>
</dbReference>
<feature type="domain" description="Carrier" evidence="1">
    <location>
        <begin position="584"/>
        <end position="661"/>
    </location>
</feature>
<dbReference type="Gene3D" id="3.40.50.1820">
    <property type="entry name" value="alpha/beta hydrolase"/>
    <property type="match status" value="1"/>
</dbReference>
<dbReference type="Pfam" id="PF00975">
    <property type="entry name" value="Thioesterase"/>
    <property type="match status" value="1"/>
</dbReference>
<dbReference type="PANTHER" id="PTHR24096">
    <property type="entry name" value="LONG-CHAIN-FATTY-ACID--COA LIGASE"/>
    <property type="match status" value="1"/>
</dbReference>
<name>A0AA40A0M4_9PEZI</name>
<dbReference type="InterPro" id="IPR045851">
    <property type="entry name" value="AMP-bd_C_sf"/>
</dbReference>
<dbReference type="PROSITE" id="PS00455">
    <property type="entry name" value="AMP_BINDING"/>
    <property type="match status" value="1"/>
</dbReference>
<dbReference type="EMBL" id="JAUIRO010000007">
    <property type="protein sequence ID" value="KAK0707146.1"/>
    <property type="molecule type" value="Genomic_DNA"/>
</dbReference>